<dbReference type="PROSITE" id="PS51059">
    <property type="entry name" value="PARP_CATALYTIC"/>
    <property type="match status" value="1"/>
</dbReference>
<dbReference type="PANTHER" id="PTHR45740">
    <property type="entry name" value="POLY [ADP-RIBOSE] POLYMERASE"/>
    <property type="match status" value="1"/>
</dbReference>
<feature type="domain" description="C3H1-type" evidence="13">
    <location>
        <begin position="126"/>
        <end position="148"/>
    </location>
</feature>
<dbReference type="Gene3D" id="4.10.1000.10">
    <property type="entry name" value="Zinc finger, CCCH-type"/>
    <property type="match status" value="1"/>
</dbReference>
<protein>
    <recommendedName>
        <fullName evidence="17">Poly [ADP-ribose] polymerase</fullName>
    </recommendedName>
</protein>
<keyword evidence="8 11" id="KW-0862">Zinc</keyword>
<dbReference type="InterPro" id="IPR012317">
    <property type="entry name" value="Poly(ADP-ribose)pol_cat_dom"/>
</dbReference>
<proteinExistence type="inferred from homology"/>
<evidence type="ECO:0000256" key="11">
    <source>
        <dbReference type="PROSITE-ProRule" id="PRU00723"/>
    </source>
</evidence>
<name>A0A9D3LHW0_ANGAN</name>
<keyword evidence="16" id="KW-1185">Reference proteome</keyword>
<gene>
    <name evidence="15" type="ORF">ANANG_G00309260</name>
</gene>
<feature type="zinc finger region" description="C3H1-type" evidence="11">
    <location>
        <begin position="225"/>
        <end position="252"/>
    </location>
</feature>
<dbReference type="InterPro" id="IPR000571">
    <property type="entry name" value="Znf_CCCH"/>
</dbReference>
<feature type="region of interest" description="Disordered" evidence="12">
    <location>
        <begin position="436"/>
        <end position="469"/>
    </location>
</feature>
<evidence type="ECO:0000313" key="16">
    <source>
        <dbReference type="Proteomes" id="UP001044222"/>
    </source>
</evidence>
<dbReference type="Gene3D" id="3.30.720.50">
    <property type="match status" value="1"/>
</dbReference>
<dbReference type="SMART" id="SM00356">
    <property type="entry name" value="ZnF_C3H1"/>
    <property type="match status" value="3"/>
</dbReference>
<comment type="similarity">
    <text evidence="10">Belongs to the ARTD/PARP family.</text>
</comment>
<evidence type="ECO:0000256" key="3">
    <source>
        <dbReference type="ARBA" id="ARBA00022490"/>
    </source>
</evidence>
<feature type="region of interest" description="Disordered" evidence="12">
    <location>
        <begin position="158"/>
        <end position="224"/>
    </location>
</feature>
<dbReference type="Pfam" id="PF00644">
    <property type="entry name" value="PARP"/>
    <property type="match status" value="2"/>
</dbReference>
<evidence type="ECO:0000256" key="8">
    <source>
        <dbReference type="ARBA" id="ARBA00022833"/>
    </source>
</evidence>
<feature type="region of interest" description="Disordered" evidence="12">
    <location>
        <begin position="673"/>
        <end position="704"/>
    </location>
</feature>
<feature type="domain" description="C3H1-type" evidence="13">
    <location>
        <begin position="43"/>
        <end position="65"/>
    </location>
</feature>
<dbReference type="Gene3D" id="3.90.228.10">
    <property type="match status" value="2"/>
</dbReference>
<comment type="subcellular location">
    <subcellularLocation>
        <location evidence="2">Cytoplasm</location>
    </subcellularLocation>
    <subcellularLocation>
        <location evidence="1">Nucleus</location>
    </subcellularLocation>
</comment>
<dbReference type="InterPro" id="IPR051712">
    <property type="entry name" value="ARTD-AVP"/>
</dbReference>
<evidence type="ECO:0000256" key="6">
    <source>
        <dbReference type="ARBA" id="ARBA00022737"/>
    </source>
</evidence>
<evidence type="ECO:0000256" key="5">
    <source>
        <dbReference type="ARBA" id="ARBA00022723"/>
    </source>
</evidence>
<keyword evidence="4" id="KW-0597">Phosphoprotein</keyword>
<dbReference type="PROSITE" id="PS50103">
    <property type="entry name" value="ZF_C3H1"/>
    <property type="match status" value="3"/>
</dbReference>
<organism evidence="15 16">
    <name type="scientific">Anguilla anguilla</name>
    <name type="common">European freshwater eel</name>
    <name type="synonym">Muraena anguilla</name>
    <dbReference type="NCBI Taxonomy" id="7936"/>
    <lineage>
        <taxon>Eukaryota</taxon>
        <taxon>Metazoa</taxon>
        <taxon>Chordata</taxon>
        <taxon>Craniata</taxon>
        <taxon>Vertebrata</taxon>
        <taxon>Euteleostomi</taxon>
        <taxon>Actinopterygii</taxon>
        <taxon>Neopterygii</taxon>
        <taxon>Teleostei</taxon>
        <taxon>Anguilliformes</taxon>
        <taxon>Anguillidae</taxon>
        <taxon>Anguilla</taxon>
    </lineage>
</organism>
<dbReference type="InterPro" id="IPR057602">
    <property type="entry name" value="Zfn-CCCH_PARP12"/>
</dbReference>
<dbReference type="GO" id="GO:0008270">
    <property type="term" value="F:zinc ion binding"/>
    <property type="evidence" value="ECO:0007669"/>
    <property type="project" value="UniProtKB-KW"/>
</dbReference>
<feature type="zinc finger region" description="C3H1-type" evidence="11">
    <location>
        <begin position="126"/>
        <end position="148"/>
    </location>
</feature>
<evidence type="ECO:0000313" key="15">
    <source>
        <dbReference type="EMBL" id="KAG5830326.1"/>
    </source>
</evidence>
<feature type="domain" description="PARP catalytic" evidence="14">
    <location>
        <begin position="469"/>
        <end position="770"/>
    </location>
</feature>
<dbReference type="GO" id="GO:0005634">
    <property type="term" value="C:nucleus"/>
    <property type="evidence" value="ECO:0007669"/>
    <property type="project" value="UniProtKB-SubCell"/>
</dbReference>
<dbReference type="Proteomes" id="UP001044222">
    <property type="component" value="Chromosome 19"/>
</dbReference>
<evidence type="ECO:0000256" key="4">
    <source>
        <dbReference type="ARBA" id="ARBA00022553"/>
    </source>
</evidence>
<dbReference type="GO" id="GO:1990404">
    <property type="term" value="F:NAD+-protein mono-ADP-ribosyltransferase activity"/>
    <property type="evidence" value="ECO:0007669"/>
    <property type="project" value="TreeGrafter"/>
</dbReference>
<evidence type="ECO:0000259" key="13">
    <source>
        <dbReference type="PROSITE" id="PS50103"/>
    </source>
</evidence>
<dbReference type="GO" id="GO:0005737">
    <property type="term" value="C:cytoplasm"/>
    <property type="evidence" value="ECO:0007669"/>
    <property type="project" value="UniProtKB-SubCell"/>
</dbReference>
<dbReference type="InterPro" id="IPR037197">
    <property type="entry name" value="WWE_dom_sf"/>
</dbReference>
<dbReference type="Pfam" id="PF25261">
    <property type="entry name" value="zf-CCCH_PARP12"/>
    <property type="match status" value="1"/>
</dbReference>
<dbReference type="SUPFAM" id="SSF56399">
    <property type="entry name" value="ADP-ribosylation"/>
    <property type="match status" value="2"/>
</dbReference>
<reference evidence="15" key="1">
    <citation type="submission" date="2021-01" db="EMBL/GenBank/DDBJ databases">
        <title>A chromosome-scale assembly of European eel, Anguilla anguilla.</title>
        <authorList>
            <person name="Henkel C."/>
            <person name="Jong-Raadsen S.A."/>
            <person name="Dufour S."/>
            <person name="Weltzien F.-A."/>
            <person name="Palstra A.P."/>
            <person name="Pelster B."/>
            <person name="Spaink H.P."/>
            <person name="Van Den Thillart G.E."/>
            <person name="Jansen H."/>
            <person name="Zahm M."/>
            <person name="Klopp C."/>
            <person name="Cedric C."/>
            <person name="Louis A."/>
            <person name="Berthelot C."/>
            <person name="Parey E."/>
            <person name="Roest Crollius H."/>
            <person name="Montfort J."/>
            <person name="Robinson-Rechavi M."/>
            <person name="Bucao C."/>
            <person name="Bouchez O."/>
            <person name="Gislard M."/>
            <person name="Lluch J."/>
            <person name="Milhes M."/>
            <person name="Lampietro C."/>
            <person name="Lopez Roques C."/>
            <person name="Donnadieu C."/>
            <person name="Braasch I."/>
            <person name="Desvignes T."/>
            <person name="Postlethwait J."/>
            <person name="Bobe J."/>
            <person name="Guiguen Y."/>
            <person name="Dirks R."/>
        </authorList>
    </citation>
    <scope>NUCLEOTIDE SEQUENCE</scope>
    <source>
        <strain evidence="15">Tag_6206</strain>
        <tissue evidence="15">Liver</tissue>
    </source>
</reference>
<evidence type="ECO:0000256" key="9">
    <source>
        <dbReference type="ARBA" id="ARBA00023242"/>
    </source>
</evidence>
<keyword evidence="6" id="KW-0677">Repeat</keyword>
<feature type="compositionally biased region" description="Low complexity" evidence="12">
    <location>
        <begin position="673"/>
        <end position="702"/>
    </location>
</feature>
<dbReference type="Pfam" id="PF02825">
    <property type="entry name" value="WWE"/>
    <property type="match status" value="1"/>
</dbReference>
<sequence length="770" mass="86493">MREEKGLSYAEAAKRMERHEEMVAVQKDPERPGDCVSCEDLHLCKYLVCGSCKYGNKCKNSHDLDSAYNRAVCARHGLQDLGAAELFALLLQNDPSLLPEVCSHYNRGNGEHGSCRFKGSCKGLHVCQHFLQGDCAFGDRCKRVHAFDAAAREILKRRGAGPEGRRPPVQGVPEHVRHRRARGQPCGGPPHGRRGSCARRCRRRPPPPPTRERSRQHSSPSAGEADSSEICLFFLRRHCSFKEKCIRVHYHLPYRWQISQRDGTTWKDLLDMEDVEQAYCNPANDASKGISQVDFLAMTSGASEVRRLSTVSSVTKPPNFILTTDWLWYWKSDQGKTGELPVSTSAARLRLLSAPLKSRPVHSGRVAGESRPGGGKTFGPVSRRATRTGVLHHVPDSGEHLPGRHRGEIPFTAGSQQYLLSFKDMTQRNLKYNTKREVRRRPRFLSSKDVEKKLKSGTPEASGSSAASVPKHWDQEALADFEYKLICLSATSTEFQQVQKLFKRTMPTSTVHSIQRIQNPCLYKFFQWQKEKMQKKNGGRPVDQRLLFHGTEQSLTKAICEQNFDWRICGIHGSHYGKGKPTPPPPQRITMLICLSATSTEFQQVQKLFKRTMPTSTVHSIQRIQNPSLHKVFQWQKEKMRNKNGGRPVDQRLLFHGTEQSLTKAICEQNWTGGSAASTGPTTAKEVTLPGTPSTRTGTPSPAARTKTMFAVQVLVGEYAKGKSSYLRPPEKASDQGFYDSCVDSVVNPAIFVVFEKHQIYPEYIIEYGP</sequence>
<feature type="compositionally biased region" description="Basic residues" evidence="12">
    <location>
        <begin position="191"/>
        <end position="205"/>
    </location>
</feature>
<feature type="region of interest" description="Disordered" evidence="12">
    <location>
        <begin position="360"/>
        <end position="382"/>
    </location>
</feature>
<dbReference type="SUPFAM" id="SSF117839">
    <property type="entry name" value="WWE domain"/>
    <property type="match status" value="1"/>
</dbReference>
<accession>A0A9D3LHW0</accession>
<dbReference type="Pfam" id="PF23466">
    <property type="entry name" value="WWE_4"/>
    <property type="match status" value="1"/>
</dbReference>
<evidence type="ECO:0000259" key="14">
    <source>
        <dbReference type="PROSITE" id="PS51059"/>
    </source>
</evidence>
<dbReference type="InterPro" id="IPR004170">
    <property type="entry name" value="WWE_dom"/>
</dbReference>
<comment type="caution">
    <text evidence="15">The sequence shown here is derived from an EMBL/GenBank/DDBJ whole genome shotgun (WGS) entry which is preliminary data.</text>
</comment>
<dbReference type="AlphaFoldDB" id="A0A9D3LHW0"/>
<feature type="domain" description="C3H1-type" evidence="13">
    <location>
        <begin position="225"/>
        <end position="252"/>
    </location>
</feature>
<feature type="zinc finger region" description="C3H1-type" evidence="11">
    <location>
        <begin position="43"/>
        <end position="65"/>
    </location>
</feature>
<keyword evidence="5 11" id="KW-0479">Metal-binding</keyword>
<keyword evidence="7 11" id="KW-0863">Zinc-finger</keyword>
<dbReference type="GO" id="GO:0003950">
    <property type="term" value="F:NAD+ poly-ADP-ribosyltransferase activity"/>
    <property type="evidence" value="ECO:0007669"/>
    <property type="project" value="InterPro"/>
</dbReference>
<evidence type="ECO:0000256" key="1">
    <source>
        <dbReference type="ARBA" id="ARBA00004123"/>
    </source>
</evidence>
<evidence type="ECO:0000256" key="10">
    <source>
        <dbReference type="ARBA" id="ARBA00024347"/>
    </source>
</evidence>
<evidence type="ECO:0000256" key="12">
    <source>
        <dbReference type="SAM" id="MobiDB-lite"/>
    </source>
</evidence>
<evidence type="ECO:0000256" key="2">
    <source>
        <dbReference type="ARBA" id="ARBA00004496"/>
    </source>
</evidence>
<dbReference type="PANTHER" id="PTHR45740:SF6">
    <property type="entry name" value="PROTEIN MONO-ADP-RIBOSYLTRANSFERASE PARP12"/>
    <property type="match status" value="1"/>
</dbReference>
<evidence type="ECO:0000256" key="7">
    <source>
        <dbReference type="ARBA" id="ARBA00022771"/>
    </source>
</evidence>
<keyword evidence="9" id="KW-0539">Nucleus</keyword>
<dbReference type="EMBL" id="JAFIRN010000019">
    <property type="protein sequence ID" value="KAG5830326.1"/>
    <property type="molecule type" value="Genomic_DNA"/>
</dbReference>
<keyword evidence="3" id="KW-0963">Cytoplasm</keyword>
<evidence type="ECO:0008006" key="17">
    <source>
        <dbReference type="Google" id="ProtNLM"/>
    </source>
</evidence>